<keyword evidence="1" id="KW-1133">Transmembrane helix</keyword>
<gene>
    <name evidence="2" type="ORF">C7R54_15620</name>
</gene>
<dbReference type="OrthoDB" id="6624449at2"/>
<dbReference type="RefSeq" id="WP_129151372.1">
    <property type="nucleotide sequence ID" value="NZ_JBHSDO010000011.1"/>
</dbReference>
<sequence length="179" mass="20382">MNDQLQKALANLLGRATQGVDAGVSFLQAQLPDVIQQLLVWKLVASLLVFGVCSSLIVGCVGILLKMRRIHLAWRNLEYEIQKYENVCDYPIPRANMNMCQDELRKLNDRQMLRDAAMAKVTELREARGNYNDLPDYWYIPAISMMPSIAALALYGFTWIQIWIAPKLYLIEYAASLGK</sequence>
<protein>
    <submittedName>
        <fullName evidence="2">Uncharacterized protein</fullName>
    </submittedName>
</protein>
<comment type="caution">
    <text evidence="2">The sequence shown here is derived from an EMBL/GenBank/DDBJ whole genome shotgun (WGS) entry which is preliminary data.</text>
</comment>
<dbReference type="EMBL" id="PYAL01000004">
    <property type="protein sequence ID" value="RXN88003.1"/>
    <property type="molecule type" value="Genomic_DNA"/>
</dbReference>
<evidence type="ECO:0000313" key="2">
    <source>
        <dbReference type="EMBL" id="RXN88003.1"/>
    </source>
</evidence>
<feature type="transmembrane region" description="Helical" evidence="1">
    <location>
        <begin position="39"/>
        <end position="65"/>
    </location>
</feature>
<proteinExistence type="predicted"/>
<keyword evidence="3" id="KW-1185">Reference proteome</keyword>
<dbReference type="AlphaFoldDB" id="A0A4Q1HJV4"/>
<name>A0A4Q1HJV4_9BURK</name>
<evidence type="ECO:0000256" key="1">
    <source>
        <dbReference type="SAM" id="Phobius"/>
    </source>
</evidence>
<dbReference type="Proteomes" id="UP000290849">
    <property type="component" value="Unassembled WGS sequence"/>
</dbReference>
<accession>A0A4Q1HJV4</accession>
<organism evidence="2 3">
    <name type="scientific">Achromobacter aloeverae</name>
    <dbReference type="NCBI Taxonomy" id="1750518"/>
    <lineage>
        <taxon>Bacteria</taxon>
        <taxon>Pseudomonadati</taxon>
        <taxon>Pseudomonadota</taxon>
        <taxon>Betaproteobacteria</taxon>
        <taxon>Burkholderiales</taxon>
        <taxon>Alcaligenaceae</taxon>
        <taxon>Achromobacter</taxon>
    </lineage>
</organism>
<keyword evidence="1" id="KW-0472">Membrane</keyword>
<keyword evidence="1" id="KW-0812">Transmembrane</keyword>
<reference evidence="2 3" key="1">
    <citation type="journal article" date="2017" name="Int. J. Syst. Evol. Microbiol.">
        <title>Achromobacter aloeverae sp. nov., isolated from the root of Aloe vera (L.) Burm.f.</title>
        <authorList>
            <person name="Kuncharoen N."/>
            <person name="Muramatsu Y."/>
            <person name="Shibata C."/>
            <person name="Kamakura Y."/>
            <person name="Nakagawa Y."/>
            <person name="Tanasupawat S."/>
        </authorList>
    </citation>
    <scope>NUCLEOTIDE SEQUENCE [LARGE SCALE GENOMIC DNA]</scope>
    <source>
        <strain evidence="2 3">AVA-1</strain>
    </source>
</reference>
<feature type="transmembrane region" description="Helical" evidence="1">
    <location>
        <begin position="138"/>
        <end position="164"/>
    </location>
</feature>
<evidence type="ECO:0000313" key="3">
    <source>
        <dbReference type="Proteomes" id="UP000290849"/>
    </source>
</evidence>